<feature type="transmembrane region" description="Helical" evidence="7">
    <location>
        <begin position="328"/>
        <end position="351"/>
    </location>
</feature>
<evidence type="ECO:0000313" key="9">
    <source>
        <dbReference type="Proteomes" id="UP001500449"/>
    </source>
</evidence>
<dbReference type="Pfam" id="PF13440">
    <property type="entry name" value="Polysacc_synt_3"/>
    <property type="match status" value="1"/>
</dbReference>
<keyword evidence="5 7" id="KW-1133">Transmembrane helix</keyword>
<feature type="transmembrane region" description="Helical" evidence="7">
    <location>
        <begin position="124"/>
        <end position="141"/>
    </location>
</feature>
<dbReference type="RefSeq" id="WP_344420846.1">
    <property type="nucleotide sequence ID" value="NZ_BAAAQK010000018.1"/>
</dbReference>
<evidence type="ECO:0000256" key="2">
    <source>
        <dbReference type="ARBA" id="ARBA00007430"/>
    </source>
</evidence>
<evidence type="ECO:0000256" key="3">
    <source>
        <dbReference type="ARBA" id="ARBA00022475"/>
    </source>
</evidence>
<evidence type="ECO:0000256" key="1">
    <source>
        <dbReference type="ARBA" id="ARBA00004651"/>
    </source>
</evidence>
<evidence type="ECO:0000256" key="6">
    <source>
        <dbReference type="ARBA" id="ARBA00023136"/>
    </source>
</evidence>
<evidence type="ECO:0000313" key="8">
    <source>
        <dbReference type="EMBL" id="GAA1861220.1"/>
    </source>
</evidence>
<feature type="transmembrane region" description="Helical" evidence="7">
    <location>
        <begin position="217"/>
        <end position="235"/>
    </location>
</feature>
<comment type="subcellular location">
    <subcellularLocation>
        <location evidence="1">Cell membrane</location>
        <topology evidence="1">Multi-pass membrane protein</topology>
    </subcellularLocation>
</comment>
<feature type="transmembrane region" description="Helical" evidence="7">
    <location>
        <begin position="389"/>
        <end position="409"/>
    </location>
</feature>
<keyword evidence="3" id="KW-1003">Cell membrane</keyword>
<sequence length="496" mass="52407">MSTTAPPRRQSNAPRNPRLQALWNYVVFGITRFSTLIMTVVLARLLSPEDFGLFALGLVLLNLFDYVRDFGVTAALVQHRTPLARLLPTGLTISLLFGLVIGVAALGFAPLLADLLGHPELTPIVRALAVALLISSFNALPQATLRRGLDFGRRLAPEVSGALVKLAVGVGLAASGAGIWSLVWAQLAGSLITTVLYWVIVRPPFRLGFDRRIAVDLLRFGVPVTAVTFLAYLVYNLPATIVGRRLGAEEVGFYSLGYRLAELTVLSLCTVIGEVLFSALARIQDDPRGLADGYRTAVGTVVAITFPVGLGMAAVAPDLVSLLYGSQFAAAAQPLMLLSVFVALHSATFHAGDMLKAIGHPAILTYLSVGGLVVLVPVLWIAAGHSLTMVAAALIGVEVANFVARLVIVRRVLGLPIGSQLGVYAGPALAAAIMTIITWTLGTVLPPWPAVLRLAVLVTFATVLYLGSLYVFAPTSGARLTGAVRAARRRSAATAE</sequence>
<name>A0ABN2NB28_9PSEU</name>
<keyword evidence="4 7" id="KW-0812">Transmembrane</keyword>
<dbReference type="PANTHER" id="PTHR30250:SF10">
    <property type="entry name" value="LIPOPOLYSACCHARIDE BIOSYNTHESIS PROTEIN WZXC"/>
    <property type="match status" value="1"/>
</dbReference>
<dbReference type="InterPro" id="IPR050833">
    <property type="entry name" value="Poly_Biosynth_Transport"/>
</dbReference>
<dbReference type="CDD" id="cd13127">
    <property type="entry name" value="MATE_tuaB_like"/>
    <property type="match status" value="1"/>
</dbReference>
<evidence type="ECO:0000256" key="7">
    <source>
        <dbReference type="SAM" id="Phobius"/>
    </source>
</evidence>
<feature type="transmembrane region" description="Helical" evidence="7">
    <location>
        <begin position="87"/>
        <end position="112"/>
    </location>
</feature>
<proteinExistence type="inferred from homology"/>
<reference evidence="8 9" key="1">
    <citation type="journal article" date="2019" name="Int. J. Syst. Evol. Microbiol.">
        <title>The Global Catalogue of Microorganisms (GCM) 10K type strain sequencing project: providing services to taxonomists for standard genome sequencing and annotation.</title>
        <authorList>
            <consortium name="The Broad Institute Genomics Platform"/>
            <consortium name="The Broad Institute Genome Sequencing Center for Infectious Disease"/>
            <person name="Wu L."/>
            <person name="Ma J."/>
        </authorList>
    </citation>
    <scope>NUCLEOTIDE SEQUENCE [LARGE SCALE GENOMIC DNA]</scope>
    <source>
        <strain evidence="8 9">JCM 16009</strain>
    </source>
</reference>
<feature type="transmembrane region" description="Helical" evidence="7">
    <location>
        <begin position="293"/>
        <end position="316"/>
    </location>
</feature>
<keyword evidence="6 7" id="KW-0472">Membrane</keyword>
<feature type="transmembrane region" description="Helical" evidence="7">
    <location>
        <begin position="363"/>
        <end position="383"/>
    </location>
</feature>
<dbReference type="Proteomes" id="UP001500449">
    <property type="component" value="Unassembled WGS sequence"/>
</dbReference>
<dbReference type="PANTHER" id="PTHR30250">
    <property type="entry name" value="PST FAMILY PREDICTED COLANIC ACID TRANSPORTER"/>
    <property type="match status" value="1"/>
</dbReference>
<protein>
    <submittedName>
        <fullName evidence="8">Lipopolysaccharide biosynthesis protein</fullName>
    </submittedName>
</protein>
<feature type="transmembrane region" description="Helical" evidence="7">
    <location>
        <begin position="187"/>
        <end position="205"/>
    </location>
</feature>
<organism evidence="8 9">
    <name type="scientific">Pseudonocardia ailaonensis</name>
    <dbReference type="NCBI Taxonomy" id="367279"/>
    <lineage>
        <taxon>Bacteria</taxon>
        <taxon>Bacillati</taxon>
        <taxon>Actinomycetota</taxon>
        <taxon>Actinomycetes</taxon>
        <taxon>Pseudonocardiales</taxon>
        <taxon>Pseudonocardiaceae</taxon>
        <taxon>Pseudonocardia</taxon>
    </lineage>
</organism>
<feature type="transmembrane region" description="Helical" evidence="7">
    <location>
        <begin position="51"/>
        <end position="67"/>
    </location>
</feature>
<comment type="caution">
    <text evidence="8">The sequence shown here is derived from an EMBL/GenBank/DDBJ whole genome shotgun (WGS) entry which is preliminary data.</text>
</comment>
<evidence type="ECO:0000256" key="4">
    <source>
        <dbReference type="ARBA" id="ARBA00022692"/>
    </source>
</evidence>
<comment type="similarity">
    <text evidence="2">Belongs to the polysaccharide synthase family.</text>
</comment>
<feature type="transmembrane region" description="Helical" evidence="7">
    <location>
        <begin position="454"/>
        <end position="473"/>
    </location>
</feature>
<evidence type="ECO:0000256" key="5">
    <source>
        <dbReference type="ARBA" id="ARBA00022989"/>
    </source>
</evidence>
<feature type="transmembrane region" description="Helical" evidence="7">
    <location>
        <begin position="263"/>
        <end position="281"/>
    </location>
</feature>
<gene>
    <name evidence="8" type="ORF">GCM10009836_46720</name>
</gene>
<accession>A0ABN2NB28</accession>
<feature type="transmembrane region" description="Helical" evidence="7">
    <location>
        <begin position="162"/>
        <end position="181"/>
    </location>
</feature>
<feature type="transmembrane region" description="Helical" evidence="7">
    <location>
        <begin position="21"/>
        <end position="45"/>
    </location>
</feature>
<feature type="transmembrane region" description="Helical" evidence="7">
    <location>
        <begin position="421"/>
        <end position="442"/>
    </location>
</feature>
<keyword evidence="9" id="KW-1185">Reference proteome</keyword>
<dbReference type="EMBL" id="BAAAQK010000018">
    <property type="protein sequence ID" value="GAA1861220.1"/>
    <property type="molecule type" value="Genomic_DNA"/>
</dbReference>